<name>A0A369A7Q7_9FLAO</name>
<dbReference type="RefSeq" id="WP_125039358.1">
    <property type="nucleotide sequence ID" value="NZ_BHZF01000001.1"/>
</dbReference>
<gene>
    <name evidence="1" type="ORF">DES35_101614</name>
</gene>
<dbReference type="AlphaFoldDB" id="A0A369A7Q7"/>
<evidence type="ECO:0008006" key="3">
    <source>
        <dbReference type="Google" id="ProtNLM"/>
    </source>
</evidence>
<proteinExistence type="predicted"/>
<dbReference type="EMBL" id="QPJS01000001">
    <property type="protein sequence ID" value="RCX05329.1"/>
    <property type="molecule type" value="Genomic_DNA"/>
</dbReference>
<keyword evidence="2" id="KW-1185">Reference proteome</keyword>
<dbReference type="Proteomes" id="UP000253517">
    <property type="component" value="Unassembled WGS sequence"/>
</dbReference>
<protein>
    <recommendedName>
        <fullName evidence="3">Capsule assembly protein Wzi</fullName>
    </recommendedName>
</protein>
<dbReference type="InterPro" id="IPR038636">
    <property type="entry name" value="Wzi_sf"/>
</dbReference>
<sequence length="520" mass="60767">MNQETKVMLYRLLDTLENQHSSIWPQRRSFVTNNKSELHQFYNSNPNSPLQQKTANWIDRKLLREDLIFVEGVDYSFYINPVLNLMIGRDKYTSRSTYLNSRGVVVDGRIGKDITFQTTFIESQGYMSEFFNEYYRSKGSALGWTLHRGYSRTGFDFPFSVGQVAYNAGRYFNFSAGHGNHFFGEGYRSLFLDDHTIPYGFFRIETDVWKFRYINLFTVMSDITRANMTSGRYLPKYGAIHYLSWNISKRFNLSLFESMIIGSDTMGIQRGFDINYLNPIILYRALEANRGFNMGNAMIGVAASYAVKKRLKVYTQVAFDDFSFEGIRNLRAGHFLNFFAWQVGVRNTETFGVKNLFWLAELNQARPFMYSHRSTISNYEHLGLPLAHPWETNFQEFIFMTHYTYHRWEVQAKVNFGFRGTDTSDANWGNDIRRSYEDLGNGLLGYFVGSPARRNIYQASIRVGFILQPIVNMRLEASYFFRGENFSQEHPSFNAYQSNWFTVGIRTALFGWKDDFALIR</sequence>
<evidence type="ECO:0000313" key="1">
    <source>
        <dbReference type="EMBL" id="RCX05329.1"/>
    </source>
</evidence>
<organism evidence="1 2">
    <name type="scientific">Schleiferia thermophila</name>
    <dbReference type="NCBI Taxonomy" id="884107"/>
    <lineage>
        <taxon>Bacteria</taxon>
        <taxon>Pseudomonadati</taxon>
        <taxon>Bacteroidota</taxon>
        <taxon>Flavobacteriia</taxon>
        <taxon>Flavobacteriales</taxon>
        <taxon>Schleiferiaceae</taxon>
        <taxon>Schleiferia</taxon>
    </lineage>
</organism>
<accession>A0A369A7Q7</accession>
<evidence type="ECO:0000313" key="2">
    <source>
        <dbReference type="Proteomes" id="UP000253517"/>
    </source>
</evidence>
<comment type="caution">
    <text evidence="1">The sequence shown here is derived from an EMBL/GenBank/DDBJ whole genome shotgun (WGS) entry which is preliminary data.</text>
</comment>
<dbReference type="Gene3D" id="2.40.160.130">
    <property type="entry name" value="Capsule assembly protein Wzi"/>
    <property type="match status" value="1"/>
</dbReference>
<reference evidence="1 2" key="1">
    <citation type="submission" date="2018-07" db="EMBL/GenBank/DDBJ databases">
        <title>Genomic Encyclopedia of Type Strains, Phase IV (KMG-IV): sequencing the most valuable type-strain genomes for metagenomic binning, comparative biology and taxonomic classification.</title>
        <authorList>
            <person name="Goeker M."/>
        </authorList>
    </citation>
    <scope>NUCLEOTIDE SEQUENCE [LARGE SCALE GENOMIC DNA]</scope>
    <source>
        <strain evidence="1 2">DSM 21410</strain>
    </source>
</reference>